<dbReference type="GO" id="GO:0005886">
    <property type="term" value="C:plasma membrane"/>
    <property type="evidence" value="ECO:0007669"/>
    <property type="project" value="UniProtKB-SubCell"/>
</dbReference>
<dbReference type="PIRSF" id="PIRSF019239">
    <property type="entry name" value="MrpE"/>
    <property type="match status" value="1"/>
</dbReference>
<name>A0A550J5N0_9BACT</name>
<proteinExistence type="inferred from homology"/>
<reference evidence="8 9" key="1">
    <citation type="submission" date="2019-07" db="EMBL/GenBank/DDBJ databases">
        <title>Insights of Desulfuromonas acetexigens electromicrobiology.</title>
        <authorList>
            <person name="Katuri K."/>
            <person name="Sapireddy V."/>
            <person name="Shaw D.R."/>
            <person name="Saikaly P."/>
        </authorList>
    </citation>
    <scope>NUCLEOTIDE SEQUENCE [LARGE SCALE GENOMIC DNA]</scope>
    <source>
        <strain evidence="8 9">2873</strain>
    </source>
</reference>
<evidence type="ECO:0000313" key="9">
    <source>
        <dbReference type="Proteomes" id="UP000317155"/>
    </source>
</evidence>
<comment type="caution">
    <text evidence="8">The sequence shown here is derived from an EMBL/GenBank/DDBJ whole genome shotgun (WGS) entry which is preliminary data.</text>
</comment>
<comment type="subcellular location">
    <subcellularLocation>
        <location evidence="1">Cell membrane</location>
        <topology evidence="1">Multi-pass membrane protein</topology>
    </subcellularLocation>
</comment>
<evidence type="ECO:0000256" key="2">
    <source>
        <dbReference type="ARBA" id="ARBA00006228"/>
    </source>
</evidence>
<evidence type="ECO:0000256" key="6">
    <source>
        <dbReference type="ARBA" id="ARBA00023136"/>
    </source>
</evidence>
<keyword evidence="9" id="KW-1185">Reference proteome</keyword>
<dbReference type="AlphaFoldDB" id="A0A550J5N0"/>
<feature type="transmembrane region" description="Helical" evidence="7">
    <location>
        <begin position="57"/>
        <end position="82"/>
    </location>
</feature>
<keyword evidence="4 7" id="KW-0812">Transmembrane</keyword>
<keyword evidence="6 7" id="KW-0472">Membrane</keyword>
<evidence type="ECO:0000256" key="5">
    <source>
        <dbReference type="ARBA" id="ARBA00022989"/>
    </source>
</evidence>
<evidence type="ECO:0000256" key="3">
    <source>
        <dbReference type="ARBA" id="ARBA00022475"/>
    </source>
</evidence>
<dbReference type="GO" id="GO:0008324">
    <property type="term" value="F:monoatomic cation transmembrane transporter activity"/>
    <property type="evidence" value="ECO:0007669"/>
    <property type="project" value="InterPro"/>
</dbReference>
<comment type="similarity">
    <text evidence="2">Belongs to the CPA3 antiporters (TC 2.A.63) subunit E family.</text>
</comment>
<dbReference type="PROSITE" id="PS51257">
    <property type="entry name" value="PROKAR_LIPOPROTEIN"/>
    <property type="match status" value="1"/>
</dbReference>
<dbReference type="Proteomes" id="UP000317155">
    <property type="component" value="Unassembled WGS sequence"/>
</dbReference>
<dbReference type="Pfam" id="PF01899">
    <property type="entry name" value="MNHE"/>
    <property type="match status" value="1"/>
</dbReference>
<accession>A0A550J5N0</accession>
<evidence type="ECO:0000313" key="8">
    <source>
        <dbReference type="EMBL" id="TRO78505.1"/>
    </source>
</evidence>
<keyword evidence="3" id="KW-1003">Cell membrane</keyword>
<dbReference type="PANTHER" id="PTHR34584:SF1">
    <property type="entry name" value="NA(+)_H(+) ANTIPORTER SUBUNIT E1"/>
    <property type="match status" value="1"/>
</dbReference>
<gene>
    <name evidence="8" type="ORF">FL622_16165</name>
</gene>
<organism evidence="8 9">
    <name type="scientific">Trichloromonas acetexigens</name>
    <dbReference type="NCBI Taxonomy" id="38815"/>
    <lineage>
        <taxon>Bacteria</taxon>
        <taxon>Pseudomonadati</taxon>
        <taxon>Thermodesulfobacteriota</taxon>
        <taxon>Desulfuromonadia</taxon>
        <taxon>Desulfuromonadales</taxon>
        <taxon>Trichloromonadaceae</taxon>
        <taxon>Trichloromonas</taxon>
    </lineage>
</organism>
<evidence type="ECO:0000256" key="7">
    <source>
        <dbReference type="SAM" id="Phobius"/>
    </source>
</evidence>
<dbReference type="RefSeq" id="WP_092055036.1">
    <property type="nucleotide sequence ID" value="NZ_FOJJ01000009.1"/>
</dbReference>
<keyword evidence="5 7" id="KW-1133">Transmembrane helix</keyword>
<evidence type="ECO:0000256" key="4">
    <source>
        <dbReference type="ARBA" id="ARBA00022692"/>
    </source>
</evidence>
<dbReference type="OrthoDB" id="9807187at2"/>
<protein>
    <submittedName>
        <fullName evidence="8">Cation transporter</fullName>
    </submittedName>
</protein>
<dbReference type="PANTHER" id="PTHR34584">
    <property type="entry name" value="NA(+)/H(+) ANTIPORTER SUBUNIT E1"/>
    <property type="match status" value="1"/>
</dbReference>
<evidence type="ECO:0000256" key="1">
    <source>
        <dbReference type="ARBA" id="ARBA00004651"/>
    </source>
</evidence>
<dbReference type="InterPro" id="IPR002758">
    <property type="entry name" value="Cation_antiport_E"/>
</dbReference>
<sequence>MAKVVTFFVMFAFWVVMSGMFDAFHLSLGVVSCLLIAHFSHSLLLYGDPKSWGRGFFGILFYLPWLFWEILISNLQVTYIVLHPRMLDLIDPQLVRFKTNLKRPISKVTLAQSITLTPGTVTVDIEEDELLVYALTESGAQSLAGSAMERRIAAALEGGK</sequence>
<dbReference type="EMBL" id="VJVV01000017">
    <property type="protein sequence ID" value="TRO78505.1"/>
    <property type="molecule type" value="Genomic_DNA"/>
</dbReference>